<dbReference type="InterPro" id="IPR052907">
    <property type="entry name" value="Beta-lactamase/esterase"/>
</dbReference>
<dbReference type="PANTHER" id="PTHR43319">
    <property type="entry name" value="BETA-LACTAMASE-RELATED"/>
    <property type="match status" value="1"/>
</dbReference>
<dbReference type="AlphaFoldDB" id="D3F4A4"/>
<organism evidence="2 3">
    <name type="scientific">Conexibacter woesei (strain DSM 14684 / CCUG 47730 / CIP 108061 / JCM 11494 / NBRC 100937 / ID131577)</name>
    <dbReference type="NCBI Taxonomy" id="469383"/>
    <lineage>
        <taxon>Bacteria</taxon>
        <taxon>Bacillati</taxon>
        <taxon>Actinomycetota</taxon>
        <taxon>Thermoleophilia</taxon>
        <taxon>Solirubrobacterales</taxon>
        <taxon>Conexibacteraceae</taxon>
        <taxon>Conexibacter</taxon>
    </lineage>
</organism>
<dbReference type="InterPro" id="IPR012338">
    <property type="entry name" value="Beta-lactam/transpept-like"/>
</dbReference>
<dbReference type="HOGENOM" id="CLU_035614_3_0_11"/>
<dbReference type="SUPFAM" id="SSF56601">
    <property type="entry name" value="beta-lactamase/transpeptidase-like"/>
    <property type="match status" value="1"/>
</dbReference>
<dbReference type="KEGG" id="cwo:Cwoe_2050"/>
<name>D3F4A4_CONWI</name>
<dbReference type="Gene3D" id="3.40.710.10">
    <property type="entry name" value="DD-peptidase/beta-lactamase superfamily"/>
    <property type="match status" value="1"/>
</dbReference>
<proteinExistence type="predicted"/>
<dbReference type="eggNOG" id="COG1680">
    <property type="taxonomic scope" value="Bacteria"/>
</dbReference>
<dbReference type="OrthoDB" id="3422781at2"/>
<dbReference type="STRING" id="469383.Cwoe_2050"/>
<dbReference type="RefSeq" id="WP_012933527.1">
    <property type="nucleotide sequence ID" value="NC_013739.1"/>
</dbReference>
<reference evidence="3" key="2">
    <citation type="submission" date="2010-01" db="EMBL/GenBank/DDBJ databases">
        <title>The complete genome of Conexibacter woesei DSM 14684.</title>
        <authorList>
            <consortium name="US DOE Joint Genome Institute (JGI-PGF)"/>
            <person name="Lucas S."/>
            <person name="Copeland A."/>
            <person name="Lapidus A."/>
            <person name="Glavina del Rio T."/>
            <person name="Dalin E."/>
            <person name="Tice H."/>
            <person name="Bruce D."/>
            <person name="Goodwin L."/>
            <person name="Pitluck S."/>
            <person name="Kyrpides N."/>
            <person name="Mavromatis K."/>
            <person name="Ivanova N."/>
            <person name="Mikhailova N."/>
            <person name="Chertkov O."/>
            <person name="Brettin T."/>
            <person name="Detter J.C."/>
            <person name="Han C."/>
            <person name="Larimer F."/>
            <person name="Land M."/>
            <person name="Hauser L."/>
            <person name="Markowitz V."/>
            <person name="Cheng J.-F."/>
            <person name="Hugenholtz P."/>
            <person name="Woyke T."/>
            <person name="Wu D."/>
            <person name="Pukall R."/>
            <person name="Steenblock K."/>
            <person name="Schneider S."/>
            <person name="Klenk H.-P."/>
            <person name="Eisen J.A."/>
        </authorList>
    </citation>
    <scope>NUCLEOTIDE SEQUENCE [LARGE SCALE GENOMIC DNA]</scope>
    <source>
        <strain evidence="3">DSM 14684 / CIP 108061 / JCM 11494 / NBRC 100937 / ID131577</strain>
    </source>
</reference>
<dbReference type="InterPro" id="IPR001466">
    <property type="entry name" value="Beta-lactam-related"/>
</dbReference>
<accession>D3F4A4</accession>
<keyword evidence="3" id="KW-1185">Reference proteome</keyword>
<dbReference type="PANTHER" id="PTHR43319:SF3">
    <property type="entry name" value="BETA-LACTAMASE-RELATED DOMAIN-CONTAINING PROTEIN"/>
    <property type="match status" value="1"/>
</dbReference>
<evidence type="ECO:0000313" key="3">
    <source>
        <dbReference type="Proteomes" id="UP000008229"/>
    </source>
</evidence>
<evidence type="ECO:0000259" key="1">
    <source>
        <dbReference type="Pfam" id="PF00144"/>
    </source>
</evidence>
<dbReference type="Proteomes" id="UP000008229">
    <property type="component" value="Chromosome"/>
</dbReference>
<evidence type="ECO:0000313" key="2">
    <source>
        <dbReference type="EMBL" id="ADB50476.1"/>
    </source>
</evidence>
<feature type="domain" description="Beta-lactamase-related" evidence="1">
    <location>
        <begin position="19"/>
        <end position="397"/>
    </location>
</feature>
<dbReference type="EMBL" id="CP001854">
    <property type="protein sequence ID" value="ADB50476.1"/>
    <property type="molecule type" value="Genomic_DNA"/>
</dbReference>
<reference evidence="2 3" key="1">
    <citation type="journal article" date="2010" name="Stand. Genomic Sci.">
        <title>Complete genome sequence of Conexibacter woesei type strain (ID131577).</title>
        <authorList>
            <person name="Pukall R."/>
            <person name="Lapidus A."/>
            <person name="Glavina Del Rio T."/>
            <person name="Copeland A."/>
            <person name="Tice H."/>
            <person name="Cheng J.-F."/>
            <person name="Lucas S."/>
            <person name="Chen F."/>
            <person name="Nolan M."/>
            <person name="Bruce D."/>
            <person name="Goodwin L."/>
            <person name="Pitluck S."/>
            <person name="Mavromatis K."/>
            <person name="Ivanova N."/>
            <person name="Ovchinnikova G."/>
            <person name="Pati A."/>
            <person name="Chen A."/>
            <person name="Palaniappan K."/>
            <person name="Land M."/>
            <person name="Hauser L."/>
            <person name="Chang Y.-J."/>
            <person name="Jeffries C.D."/>
            <person name="Chain P."/>
            <person name="Meincke L."/>
            <person name="Sims D."/>
            <person name="Brettin T."/>
            <person name="Detter J.C."/>
            <person name="Rohde M."/>
            <person name="Goeker M."/>
            <person name="Bristow J."/>
            <person name="Eisen J.A."/>
            <person name="Markowitz V."/>
            <person name="Kyrpides N.C."/>
            <person name="Klenk H.-P."/>
            <person name="Hugenholtz P."/>
        </authorList>
    </citation>
    <scope>NUCLEOTIDE SEQUENCE [LARGE SCALE GENOMIC DNA]</scope>
    <source>
        <strain evidence="3">DSM 14684 / CIP 108061 / JCM 11494 / NBRC 100937 / ID131577</strain>
    </source>
</reference>
<gene>
    <name evidence="2" type="ordered locus">Cwoe_2050</name>
</gene>
<sequence length="414" mass="45433">MAVEGNVEPRFERVREVFAENFEERDEVGAALCIYHEGRSVVDLWGGIADVDEERPWERDTLGTMDSATKGLTAICALALVEAGELDLDAPVARYWPEFAAAGKQELPVRLLLTHQAGLPAVDRWITMDDFEAWTPVVDALAAQRPYWEPGTAHGYHGITMGHLVGEVVRRISGLTPGAFLRERISPALGGLETWIGLPEAEEPRVAAVTRVELSVEAFSRPSGDARYDAFLQESIALWTDPAYLEAYMDPSKRSDAWFEQERPLSQRSLGPVEIGEDMNSRRHHAVEVPAATGITTSRSLARLWAALIGEVDGARLIGPRLLDEAVRPYAKGPDRVVLADTAWGLGFAVPGGLFFPDFGTGRTFGSPGANGTLAFADPDQSLALGYVRNFQEWQFPDSRSTPLLEAVYACLRE</sequence>
<protein>
    <submittedName>
        <fullName evidence="2">Beta-lactamase</fullName>
    </submittedName>
</protein>
<dbReference type="Pfam" id="PF00144">
    <property type="entry name" value="Beta-lactamase"/>
    <property type="match status" value="1"/>
</dbReference>